<gene>
    <name evidence="1" type="ORF">A2Z23_03080</name>
</gene>
<dbReference type="AlphaFoldDB" id="A0A1F5G493"/>
<evidence type="ECO:0000313" key="2">
    <source>
        <dbReference type="Proteomes" id="UP000176628"/>
    </source>
</evidence>
<protein>
    <submittedName>
        <fullName evidence="1">Uncharacterized protein</fullName>
    </submittedName>
</protein>
<name>A0A1F5G493_9BACT</name>
<accession>A0A1F5G493</accession>
<organism evidence="1 2">
    <name type="scientific">Candidatus Curtissbacteria bacterium RBG_16_39_7</name>
    <dbReference type="NCBI Taxonomy" id="1797707"/>
    <lineage>
        <taxon>Bacteria</taxon>
        <taxon>Candidatus Curtissiibacteriota</taxon>
    </lineage>
</organism>
<dbReference type="Proteomes" id="UP000176628">
    <property type="component" value="Unassembled WGS sequence"/>
</dbReference>
<comment type="caution">
    <text evidence="1">The sequence shown here is derived from an EMBL/GenBank/DDBJ whole genome shotgun (WGS) entry which is preliminary data.</text>
</comment>
<proteinExistence type="predicted"/>
<evidence type="ECO:0000313" key="1">
    <source>
        <dbReference type="EMBL" id="OGD86696.1"/>
    </source>
</evidence>
<dbReference type="EMBL" id="MFAV01000010">
    <property type="protein sequence ID" value="OGD86696.1"/>
    <property type="molecule type" value="Genomic_DNA"/>
</dbReference>
<sequence length="241" mass="27942">MVVESEKEAPRALWKRIEGERTPINELVVEQESLQIRQILEPTLEHARYYSIGRNVQQIIVEGNDLSFGICQDAPVRTQFKTFGGMTGIFSKFDHGVPSAGCGKGEDENPVVLYNPEILNLRGGVLAIFHEEGHAWQMVKRQFSEREVANGILRNFNLIQRNKGEIVWAVALINQQENDAWNFAIDKYWEYREKGLNIAPRISEQELVSYPQHWLDIYNREHGEVTAFFGKKKLFVWRPRE</sequence>
<reference evidence="1 2" key="1">
    <citation type="journal article" date="2016" name="Nat. Commun.">
        <title>Thousands of microbial genomes shed light on interconnected biogeochemical processes in an aquifer system.</title>
        <authorList>
            <person name="Anantharaman K."/>
            <person name="Brown C.T."/>
            <person name="Hug L.A."/>
            <person name="Sharon I."/>
            <person name="Castelle C.J."/>
            <person name="Probst A.J."/>
            <person name="Thomas B.C."/>
            <person name="Singh A."/>
            <person name="Wilkins M.J."/>
            <person name="Karaoz U."/>
            <person name="Brodie E.L."/>
            <person name="Williams K.H."/>
            <person name="Hubbard S.S."/>
            <person name="Banfield J.F."/>
        </authorList>
    </citation>
    <scope>NUCLEOTIDE SEQUENCE [LARGE SCALE GENOMIC DNA]</scope>
</reference>